<evidence type="ECO:0000256" key="3">
    <source>
        <dbReference type="ARBA" id="ARBA00022723"/>
    </source>
</evidence>
<dbReference type="GO" id="GO:0035870">
    <property type="term" value="F:dITP diphosphatase activity"/>
    <property type="evidence" value="ECO:0007669"/>
    <property type="project" value="UniProtKB-UniRule"/>
</dbReference>
<dbReference type="InterPro" id="IPR029001">
    <property type="entry name" value="ITPase-like_fam"/>
</dbReference>
<reference evidence="12 15" key="2">
    <citation type="submission" date="2016-11" db="EMBL/GenBank/DDBJ databases">
        <title>Genomic analysis of Caldithrix abyssi and proposal of a novel bacterial phylum Caldithrichaeota.</title>
        <authorList>
            <person name="Kublanov I."/>
            <person name="Sigalova O."/>
            <person name="Gavrilov S."/>
            <person name="Lebedinsky A."/>
            <person name="Ivanova N."/>
            <person name="Daum C."/>
            <person name="Reddy T."/>
            <person name="Klenk H.P."/>
            <person name="Goker M."/>
            <person name="Reva O."/>
            <person name="Miroshnichenko M."/>
            <person name="Kyprides N."/>
            <person name="Woyke T."/>
            <person name="Gelfand M."/>
        </authorList>
    </citation>
    <scope>NUCLEOTIDE SEQUENCE [LARGE SCALE GENOMIC DNA]</scope>
    <source>
        <strain evidence="12 15">LF13</strain>
    </source>
</reference>
<protein>
    <recommendedName>
        <fullName evidence="10">dITP/XTP pyrophosphatase</fullName>
        <ecNumber evidence="10">3.6.1.66</ecNumber>
    </recommendedName>
    <alternativeName>
        <fullName evidence="10">Non-canonical purine NTP pyrophosphatase</fullName>
    </alternativeName>
    <alternativeName>
        <fullName evidence="10">Non-standard purine NTP pyrophosphatase</fullName>
    </alternativeName>
    <alternativeName>
        <fullName evidence="10">Nucleoside-triphosphate diphosphatase</fullName>
    </alternativeName>
    <alternativeName>
        <fullName evidence="10">Nucleoside-triphosphate pyrophosphatase</fullName>
        <shortName evidence="10">NTPase</shortName>
    </alternativeName>
</protein>
<dbReference type="InterPro" id="IPR002637">
    <property type="entry name" value="RdgB/HAM1"/>
</dbReference>
<dbReference type="GO" id="GO:0036222">
    <property type="term" value="F:XTP diphosphatase activity"/>
    <property type="evidence" value="ECO:0007669"/>
    <property type="project" value="UniProtKB-UniRule"/>
</dbReference>
<dbReference type="eggNOG" id="COG0127">
    <property type="taxonomic scope" value="Bacteria"/>
</dbReference>
<dbReference type="CDD" id="cd00515">
    <property type="entry name" value="HAM1"/>
    <property type="match status" value="1"/>
</dbReference>
<reference evidence="13 14" key="1">
    <citation type="submission" date="2011-09" db="EMBL/GenBank/DDBJ databases">
        <title>The permanent draft genome of Caldithrix abyssi DSM 13497.</title>
        <authorList>
            <consortium name="US DOE Joint Genome Institute (JGI-PGF)"/>
            <person name="Lucas S."/>
            <person name="Han J."/>
            <person name="Lapidus A."/>
            <person name="Bruce D."/>
            <person name="Goodwin L."/>
            <person name="Pitluck S."/>
            <person name="Peters L."/>
            <person name="Kyrpides N."/>
            <person name="Mavromatis K."/>
            <person name="Ivanova N."/>
            <person name="Mikhailova N."/>
            <person name="Chertkov O."/>
            <person name="Detter J.C."/>
            <person name="Tapia R."/>
            <person name="Han C."/>
            <person name="Land M."/>
            <person name="Hauser L."/>
            <person name="Markowitz V."/>
            <person name="Cheng J.-F."/>
            <person name="Hugenholtz P."/>
            <person name="Woyke T."/>
            <person name="Wu D."/>
            <person name="Spring S."/>
            <person name="Brambilla E."/>
            <person name="Klenk H.-P."/>
            <person name="Eisen J.A."/>
        </authorList>
    </citation>
    <scope>NUCLEOTIDE SEQUENCE [LARGE SCALE GENOMIC DNA]</scope>
    <source>
        <strain evidence="13 14">DSM 13497</strain>
    </source>
</reference>
<dbReference type="GO" id="GO:0046872">
    <property type="term" value="F:metal ion binding"/>
    <property type="evidence" value="ECO:0007669"/>
    <property type="project" value="UniProtKB-KW"/>
</dbReference>
<sequence>MKILIATGNKHKREEIQQILNGLEVELISIDQLPESIEVEETGETFTENARLKAEAYFELTGLPVLADDSGLEVPALNNEPGVRSARYAGENADYLKNNQLLLERMKDLASSDRKARFRCVMCFKTSEGEWFFEGITEGEILQEFRGSGGFGYDPLFYVPALQKTYAELTPEEKNRISHRGLALKKFKKFLKEYLKKFDKRQ</sequence>
<comment type="cofactor">
    <cofactor evidence="10">
        <name>Mg(2+)</name>
        <dbReference type="ChEBI" id="CHEBI:18420"/>
    </cofactor>
    <text evidence="10">Binds 1 Mg(2+) ion per subunit.</text>
</comment>
<evidence type="ECO:0000256" key="9">
    <source>
        <dbReference type="ARBA" id="ARBA00052017"/>
    </source>
</evidence>
<dbReference type="PANTHER" id="PTHR11067">
    <property type="entry name" value="INOSINE TRIPHOSPHATE PYROPHOSPHATASE/HAM1 PROTEIN"/>
    <property type="match status" value="1"/>
</dbReference>
<comment type="catalytic activity">
    <reaction evidence="10">
        <text>ITP + H2O = IMP + diphosphate + H(+)</text>
        <dbReference type="Rhea" id="RHEA:29399"/>
        <dbReference type="ChEBI" id="CHEBI:15377"/>
        <dbReference type="ChEBI" id="CHEBI:15378"/>
        <dbReference type="ChEBI" id="CHEBI:33019"/>
        <dbReference type="ChEBI" id="CHEBI:58053"/>
        <dbReference type="ChEBI" id="CHEBI:61402"/>
        <dbReference type="EC" id="3.6.1.66"/>
    </reaction>
</comment>
<dbReference type="HOGENOM" id="CLU_082080_0_2_0"/>
<dbReference type="EC" id="3.6.1.66" evidence="10"/>
<feature type="binding site" evidence="10">
    <location>
        <begin position="7"/>
        <end position="12"/>
    </location>
    <ligand>
        <name>substrate</name>
    </ligand>
</feature>
<dbReference type="InterPro" id="IPR020922">
    <property type="entry name" value="dITP/XTP_pyrophosphatase"/>
</dbReference>
<dbReference type="Proteomes" id="UP000004671">
    <property type="component" value="Chromosome"/>
</dbReference>
<accession>H1XYN4</accession>
<comment type="subunit">
    <text evidence="2 10">Homodimer.</text>
</comment>
<evidence type="ECO:0000256" key="7">
    <source>
        <dbReference type="ARBA" id="ARBA00023080"/>
    </source>
</evidence>
<dbReference type="GO" id="GO:0005829">
    <property type="term" value="C:cytosol"/>
    <property type="evidence" value="ECO:0007669"/>
    <property type="project" value="TreeGrafter"/>
</dbReference>
<dbReference type="GO" id="GO:0009117">
    <property type="term" value="P:nucleotide metabolic process"/>
    <property type="evidence" value="ECO:0007669"/>
    <property type="project" value="UniProtKB-KW"/>
</dbReference>
<dbReference type="EMBL" id="CM001402">
    <property type="protein sequence ID" value="EHO40903.1"/>
    <property type="molecule type" value="Genomic_DNA"/>
</dbReference>
<dbReference type="AlphaFoldDB" id="H1XYN4"/>
<comment type="similarity">
    <text evidence="1 10 11">Belongs to the HAM1 NTPase family.</text>
</comment>
<evidence type="ECO:0000313" key="13">
    <source>
        <dbReference type="EMBL" id="EHO40903.1"/>
    </source>
</evidence>
<comment type="catalytic activity">
    <reaction evidence="8 10">
        <text>dITP + H2O = dIMP + diphosphate + H(+)</text>
        <dbReference type="Rhea" id="RHEA:28342"/>
        <dbReference type="ChEBI" id="CHEBI:15377"/>
        <dbReference type="ChEBI" id="CHEBI:15378"/>
        <dbReference type="ChEBI" id="CHEBI:33019"/>
        <dbReference type="ChEBI" id="CHEBI:61194"/>
        <dbReference type="ChEBI" id="CHEBI:61382"/>
        <dbReference type="EC" id="3.6.1.66"/>
    </reaction>
</comment>
<comment type="function">
    <text evidence="10">Pyrophosphatase that catalyzes the hydrolysis of nucleoside triphosphates to their monophosphate derivatives, with a high preference for the non-canonical purine nucleotides XTP (xanthosine triphosphate), dITP (deoxyinosine triphosphate) and ITP. Seems to function as a house-cleaning enzyme that removes non-canonical purine nucleotides from the nucleotide pool, thus preventing their incorporation into DNA/RNA and avoiding chromosomal lesions.</text>
</comment>
<dbReference type="PaxDb" id="880073-Calab_1278"/>
<dbReference type="InParanoid" id="H1XYN4"/>
<dbReference type="PANTHER" id="PTHR11067:SF9">
    <property type="entry name" value="INOSINE TRIPHOSPHATE PYROPHOSPHATASE"/>
    <property type="match status" value="1"/>
</dbReference>
<organism evidence="13 14">
    <name type="scientific">Caldithrix abyssi DSM 13497</name>
    <dbReference type="NCBI Taxonomy" id="880073"/>
    <lineage>
        <taxon>Bacteria</taxon>
        <taxon>Pseudomonadati</taxon>
        <taxon>Calditrichota</taxon>
        <taxon>Calditrichia</taxon>
        <taxon>Calditrichales</taxon>
        <taxon>Calditrichaceae</taxon>
        <taxon>Caldithrix</taxon>
    </lineage>
</organism>
<feature type="binding site" evidence="10">
    <location>
        <position position="69"/>
    </location>
    <ligand>
        <name>Mg(2+)</name>
        <dbReference type="ChEBI" id="CHEBI:18420"/>
    </ligand>
</feature>
<keyword evidence="4 10" id="KW-0547">Nucleotide-binding</keyword>
<evidence type="ECO:0000256" key="11">
    <source>
        <dbReference type="RuleBase" id="RU003781"/>
    </source>
</evidence>
<evidence type="ECO:0000256" key="8">
    <source>
        <dbReference type="ARBA" id="ARBA00051875"/>
    </source>
</evidence>
<dbReference type="FunFam" id="3.90.950.10:FF:000001">
    <property type="entry name" value="dITP/XTP pyrophosphatase"/>
    <property type="match status" value="1"/>
</dbReference>
<dbReference type="FunCoup" id="H1XYN4">
    <property type="interactions" value="528"/>
</dbReference>
<evidence type="ECO:0000256" key="2">
    <source>
        <dbReference type="ARBA" id="ARBA00011738"/>
    </source>
</evidence>
<evidence type="ECO:0000313" key="14">
    <source>
        <dbReference type="Proteomes" id="UP000004671"/>
    </source>
</evidence>
<feature type="binding site" evidence="10">
    <location>
        <position position="40"/>
    </location>
    <ligand>
        <name>Mg(2+)</name>
        <dbReference type="ChEBI" id="CHEBI:18420"/>
    </ligand>
</feature>
<evidence type="ECO:0000256" key="5">
    <source>
        <dbReference type="ARBA" id="ARBA00022801"/>
    </source>
</evidence>
<dbReference type="STRING" id="880073.Cabys_3845"/>
<dbReference type="Pfam" id="PF01725">
    <property type="entry name" value="Ham1p_like"/>
    <property type="match status" value="1"/>
</dbReference>
<evidence type="ECO:0000256" key="4">
    <source>
        <dbReference type="ARBA" id="ARBA00022741"/>
    </source>
</evidence>
<dbReference type="GO" id="GO:0036220">
    <property type="term" value="F:ITP diphosphatase activity"/>
    <property type="evidence" value="ECO:0007669"/>
    <property type="project" value="UniProtKB-UniRule"/>
</dbReference>
<dbReference type="RefSeq" id="WP_006927966.1">
    <property type="nucleotide sequence ID" value="NZ_CM001402.1"/>
</dbReference>
<dbReference type="GO" id="GO:0000166">
    <property type="term" value="F:nucleotide binding"/>
    <property type="evidence" value="ECO:0007669"/>
    <property type="project" value="UniProtKB-KW"/>
</dbReference>
<dbReference type="KEGG" id="caby:Cabys_3845"/>
<proteinExistence type="inferred from homology"/>
<name>H1XYN4_CALAY</name>
<evidence type="ECO:0000256" key="6">
    <source>
        <dbReference type="ARBA" id="ARBA00022842"/>
    </source>
</evidence>
<evidence type="ECO:0000313" key="12">
    <source>
        <dbReference type="EMBL" id="APF20590.1"/>
    </source>
</evidence>
<comment type="catalytic activity">
    <reaction evidence="9 10">
        <text>XTP + H2O = XMP + diphosphate + H(+)</text>
        <dbReference type="Rhea" id="RHEA:28610"/>
        <dbReference type="ChEBI" id="CHEBI:15377"/>
        <dbReference type="ChEBI" id="CHEBI:15378"/>
        <dbReference type="ChEBI" id="CHEBI:33019"/>
        <dbReference type="ChEBI" id="CHEBI:57464"/>
        <dbReference type="ChEBI" id="CHEBI:61314"/>
        <dbReference type="EC" id="3.6.1.66"/>
    </reaction>
</comment>
<evidence type="ECO:0000256" key="1">
    <source>
        <dbReference type="ARBA" id="ARBA00008023"/>
    </source>
</evidence>
<dbReference type="Proteomes" id="UP000183868">
    <property type="component" value="Chromosome"/>
</dbReference>
<dbReference type="NCBIfam" id="TIGR00042">
    <property type="entry name" value="RdgB/HAM1 family non-canonical purine NTP pyrophosphatase"/>
    <property type="match status" value="1"/>
</dbReference>
<dbReference type="SUPFAM" id="SSF52972">
    <property type="entry name" value="ITPase-like"/>
    <property type="match status" value="1"/>
</dbReference>
<feature type="binding site" evidence="10">
    <location>
        <begin position="179"/>
        <end position="180"/>
    </location>
    <ligand>
        <name>substrate</name>
    </ligand>
</feature>
<keyword evidence="6 10" id="KW-0460">Magnesium</keyword>
<evidence type="ECO:0000313" key="15">
    <source>
        <dbReference type="Proteomes" id="UP000183868"/>
    </source>
</evidence>
<dbReference type="GO" id="GO:0017111">
    <property type="term" value="F:ribonucleoside triphosphate phosphatase activity"/>
    <property type="evidence" value="ECO:0007669"/>
    <property type="project" value="InterPro"/>
</dbReference>
<feature type="binding site" evidence="10">
    <location>
        <position position="174"/>
    </location>
    <ligand>
        <name>substrate</name>
    </ligand>
</feature>
<feature type="binding site" evidence="10">
    <location>
        <begin position="151"/>
        <end position="154"/>
    </location>
    <ligand>
        <name>substrate</name>
    </ligand>
</feature>
<keyword evidence="3 10" id="KW-0479">Metal-binding</keyword>
<dbReference type="HAMAP" id="MF_01405">
    <property type="entry name" value="Non_canon_purine_NTPase"/>
    <property type="match status" value="1"/>
</dbReference>
<dbReference type="Gene3D" id="3.90.950.10">
    <property type="match status" value="1"/>
</dbReference>
<keyword evidence="7 10" id="KW-0546">Nucleotide metabolism</keyword>
<evidence type="ECO:0000256" key="10">
    <source>
        <dbReference type="HAMAP-Rule" id="MF_01405"/>
    </source>
</evidence>
<keyword evidence="5 10" id="KW-0378">Hydrolase</keyword>
<keyword evidence="14" id="KW-1185">Reference proteome</keyword>
<gene>
    <name evidence="12" type="ORF">Cabys_3845</name>
    <name evidence="13" type="ORF">Calab_1278</name>
</gene>
<feature type="binding site" evidence="10">
    <location>
        <position position="70"/>
    </location>
    <ligand>
        <name>substrate</name>
    </ligand>
</feature>
<dbReference type="NCBIfam" id="NF011397">
    <property type="entry name" value="PRK14822.1"/>
    <property type="match status" value="1"/>
</dbReference>
<feature type="active site" description="Proton acceptor" evidence="10">
    <location>
        <position position="69"/>
    </location>
</feature>
<dbReference type="GO" id="GO:0009146">
    <property type="term" value="P:purine nucleoside triphosphate catabolic process"/>
    <property type="evidence" value="ECO:0007669"/>
    <property type="project" value="UniProtKB-UniRule"/>
</dbReference>
<dbReference type="EMBL" id="CP018099">
    <property type="protein sequence ID" value="APF20590.1"/>
    <property type="molecule type" value="Genomic_DNA"/>
</dbReference>
<dbReference type="OrthoDB" id="9807456at2"/>